<dbReference type="InterPro" id="IPR052617">
    <property type="entry name" value="Huntingtin-int_K"/>
</dbReference>
<proteinExistence type="predicted"/>
<reference evidence="3" key="1">
    <citation type="submission" date="2022-11" db="EMBL/GenBank/DDBJ databases">
        <authorList>
            <person name="Petersen C."/>
        </authorList>
    </citation>
    <scope>NUCLEOTIDE SEQUENCE</scope>
    <source>
        <strain evidence="3">IBT 30761</strain>
    </source>
</reference>
<dbReference type="GO" id="GO:0043066">
    <property type="term" value="P:negative regulation of apoptotic process"/>
    <property type="evidence" value="ECO:0007669"/>
    <property type="project" value="TreeGrafter"/>
</dbReference>
<dbReference type="Proteomes" id="UP001149074">
    <property type="component" value="Unassembled WGS sequence"/>
</dbReference>
<reference evidence="3" key="2">
    <citation type="journal article" date="2023" name="IMA Fungus">
        <title>Comparative genomic study of the Penicillium genus elucidates a diverse pangenome and 15 lateral gene transfer events.</title>
        <authorList>
            <person name="Petersen C."/>
            <person name="Sorensen T."/>
            <person name="Nielsen M.R."/>
            <person name="Sondergaard T.E."/>
            <person name="Sorensen J.L."/>
            <person name="Fitzpatrick D.A."/>
            <person name="Frisvad J.C."/>
            <person name="Nielsen K.L."/>
        </authorList>
    </citation>
    <scope>NUCLEOTIDE SEQUENCE</scope>
    <source>
        <strain evidence="3">IBT 30761</strain>
    </source>
</reference>
<sequence length="137" mass="14187">MSDSIPSATADPEAVDQTLPANAEDRKAAVALSSLNTNEITTEAAPAKGGSAEQEALSKAMDRLEIAAGQAPGAQKTAGPQKKDSGVKKTVKISATDVALLADQLDLHKTKATELLRAHEGDVIRAMRAFISPSPRA</sequence>
<dbReference type="InterPro" id="IPR038922">
    <property type="entry name" value="HYPK_UBA"/>
</dbReference>
<dbReference type="RefSeq" id="XP_056472757.1">
    <property type="nucleotide sequence ID" value="XM_056621951.1"/>
</dbReference>
<dbReference type="GeneID" id="81360930"/>
<name>A0A9W9EZH9_9EURO</name>
<feature type="domain" description="Nascent polypeptide-associated complex subunit alpha-like UBA" evidence="2">
    <location>
        <begin position="91"/>
        <end position="131"/>
    </location>
</feature>
<comment type="caution">
    <text evidence="3">The sequence shown here is derived from an EMBL/GenBank/DDBJ whole genome shotgun (WGS) entry which is preliminary data.</text>
</comment>
<dbReference type="EMBL" id="JAPQKI010000009">
    <property type="protein sequence ID" value="KAJ5090776.1"/>
    <property type="molecule type" value="Genomic_DNA"/>
</dbReference>
<dbReference type="InterPro" id="IPR044034">
    <property type="entry name" value="NAC-like_UBA"/>
</dbReference>
<dbReference type="AlphaFoldDB" id="A0A9W9EZH9"/>
<protein>
    <recommendedName>
        <fullName evidence="2">Nascent polypeptide-associated complex subunit alpha-like UBA domain-containing protein</fullName>
    </recommendedName>
</protein>
<evidence type="ECO:0000313" key="4">
    <source>
        <dbReference type="Proteomes" id="UP001149074"/>
    </source>
</evidence>
<gene>
    <name evidence="3" type="ORF">N7532_009460</name>
</gene>
<accession>A0A9W9EZH9</accession>
<dbReference type="Pfam" id="PF19026">
    <property type="entry name" value="UBA_HYPK"/>
    <property type="match status" value="1"/>
</dbReference>
<dbReference type="GO" id="GO:0050821">
    <property type="term" value="P:protein stabilization"/>
    <property type="evidence" value="ECO:0007669"/>
    <property type="project" value="TreeGrafter"/>
</dbReference>
<dbReference type="OrthoDB" id="285219at2759"/>
<feature type="region of interest" description="Disordered" evidence="1">
    <location>
        <begin position="1"/>
        <end position="89"/>
    </location>
</feature>
<evidence type="ECO:0000259" key="2">
    <source>
        <dbReference type="Pfam" id="PF19026"/>
    </source>
</evidence>
<evidence type="ECO:0000313" key="3">
    <source>
        <dbReference type="EMBL" id="KAJ5090776.1"/>
    </source>
</evidence>
<evidence type="ECO:0000256" key="1">
    <source>
        <dbReference type="SAM" id="MobiDB-lite"/>
    </source>
</evidence>
<dbReference type="PANTHER" id="PTHR31184">
    <property type="entry name" value="HUNTINGTIN-INTERACTING PROTEIN K FAMILY MEMBER"/>
    <property type="match status" value="1"/>
</dbReference>
<dbReference type="CDD" id="cd14361">
    <property type="entry name" value="UBA_HYPK"/>
    <property type="match status" value="1"/>
</dbReference>
<organism evidence="3 4">
    <name type="scientific">Penicillium argentinense</name>
    <dbReference type="NCBI Taxonomy" id="1131581"/>
    <lineage>
        <taxon>Eukaryota</taxon>
        <taxon>Fungi</taxon>
        <taxon>Dikarya</taxon>
        <taxon>Ascomycota</taxon>
        <taxon>Pezizomycotina</taxon>
        <taxon>Eurotiomycetes</taxon>
        <taxon>Eurotiomycetidae</taxon>
        <taxon>Eurotiales</taxon>
        <taxon>Aspergillaceae</taxon>
        <taxon>Penicillium</taxon>
    </lineage>
</organism>
<dbReference type="PANTHER" id="PTHR31184:SF2">
    <property type="entry name" value="HUNTINGTIN-INTERACTING PROTEIN K"/>
    <property type="match status" value="1"/>
</dbReference>
<keyword evidence="4" id="KW-1185">Reference proteome</keyword>